<evidence type="ECO:0000313" key="1">
    <source>
        <dbReference type="EMBL" id="GKX66677.1"/>
    </source>
</evidence>
<proteinExistence type="predicted"/>
<dbReference type="Proteomes" id="UP001058074">
    <property type="component" value="Unassembled WGS sequence"/>
</dbReference>
<reference evidence="1" key="1">
    <citation type="journal article" date="2025" name="Int. J. Syst. Evol. Microbiol.">
        <title>Inconstantimicrobium mannanitabidum sp. nov., a novel member of the family Clostridiaceae isolated from anoxic soil under the treatment of reductive soil disinfestation.</title>
        <authorList>
            <person name="Ueki A."/>
            <person name="Tonouchi A."/>
            <person name="Honma S."/>
            <person name="Kaku N."/>
            <person name="Ueki K."/>
        </authorList>
    </citation>
    <scope>NUCLEOTIDE SEQUENCE</scope>
    <source>
        <strain evidence="1">TW13</strain>
    </source>
</reference>
<organism evidence="1 2">
    <name type="scientific">Inconstantimicrobium mannanitabidum</name>
    <dbReference type="NCBI Taxonomy" id="1604901"/>
    <lineage>
        <taxon>Bacteria</taxon>
        <taxon>Bacillati</taxon>
        <taxon>Bacillota</taxon>
        <taxon>Clostridia</taxon>
        <taxon>Eubacteriales</taxon>
        <taxon>Clostridiaceae</taxon>
        <taxon>Inconstantimicrobium</taxon>
    </lineage>
</organism>
<sequence length="179" mass="20339">MKSLRNLLFYFNESLKRVKLVDRCLIIFMIILMTQSIYNLFFNESTLQNSNVIDIVVRTTSASIFGYFLSSNFLNRPSIKKSKYAKNNRILDETSVTYENKLEIDNLDNKDENEQSRNINEQQIVIATVIGVISLVVLLIARNMNIINTTTAATISQLRDFVAGSVGFLLGCPIKRGQS</sequence>
<evidence type="ECO:0000313" key="2">
    <source>
        <dbReference type="Proteomes" id="UP001058074"/>
    </source>
</evidence>
<protein>
    <submittedName>
        <fullName evidence="1">Uncharacterized protein</fullName>
    </submittedName>
</protein>
<gene>
    <name evidence="1" type="ORF">rsdtw13_19350</name>
</gene>
<keyword evidence="2" id="KW-1185">Reference proteome</keyword>
<accession>A0ACB5RD03</accession>
<dbReference type="EMBL" id="BROD01000001">
    <property type="protein sequence ID" value="GKX66677.1"/>
    <property type="molecule type" value="Genomic_DNA"/>
</dbReference>
<comment type="caution">
    <text evidence="1">The sequence shown here is derived from an EMBL/GenBank/DDBJ whole genome shotgun (WGS) entry which is preliminary data.</text>
</comment>
<name>A0ACB5RD03_9CLOT</name>